<dbReference type="InterPro" id="IPR011606">
    <property type="entry name" value="Brnchd-chn_aa_trnsp_permease"/>
</dbReference>
<evidence type="ECO:0000256" key="8">
    <source>
        <dbReference type="SAM" id="Phobius"/>
    </source>
</evidence>
<keyword evidence="6 8" id="KW-1133">Transmembrane helix</keyword>
<dbReference type="AlphaFoldDB" id="A0A8J3DNW5"/>
<feature type="transmembrane region" description="Helical" evidence="8">
    <location>
        <begin position="199"/>
        <end position="217"/>
    </location>
</feature>
<gene>
    <name evidence="9" type="ORF">GCM10010136_24860</name>
</gene>
<keyword evidence="3" id="KW-0813">Transport</keyword>
<comment type="caution">
    <text evidence="9">The sequence shown here is derived from an EMBL/GenBank/DDBJ whole genome shotgun (WGS) entry which is preliminary data.</text>
</comment>
<comment type="similarity">
    <text evidence="2">Belongs to the AzlC family.</text>
</comment>
<evidence type="ECO:0000256" key="7">
    <source>
        <dbReference type="ARBA" id="ARBA00023136"/>
    </source>
</evidence>
<dbReference type="Pfam" id="PF03591">
    <property type="entry name" value="AzlC"/>
    <property type="match status" value="1"/>
</dbReference>
<accession>A0A8J3DNW5</accession>
<evidence type="ECO:0000313" key="9">
    <source>
        <dbReference type="EMBL" id="GHC75259.1"/>
    </source>
</evidence>
<keyword evidence="4" id="KW-1003">Cell membrane</keyword>
<evidence type="ECO:0000256" key="5">
    <source>
        <dbReference type="ARBA" id="ARBA00022692"/>
    </source>
</evidence>
<feature type="transmembrane region" description="Helical" evidence="8">
    <location>
        <begin position="27"/>
        <end position="47"/>
    </location>
</feature>
<dbReference type="GO" id="GO:1903785">
    <property type="term" value="P:L-valine transmembrane transport"/>
    <property type="evidence" value="ECO:0007669"/>
    <property type="project" value="TreeGrafter"/>
</dbReference>
<dbReference type="GO" id="GO:0005886">
    <property type="term" value="C:plasma membrane"/>
    <property type="evidence" value="ECO:0007669"/>
    <property type="project" value="UniProtKB-SubCell"/>
</dbReference>
<feature type="transmembrane region" description="Helical" evidence="8">
    <location>
        <begin position="142"/>
        <end position="162"/>
    </location>
</feature>
<comment type="subcellular location">
    <subcellularLocation>
        <location evidence="1">Cell membrane</location>
        <topology evidence="1">Multi-pass membrane protein</topology>
    </subcellularLocation>
</comment>
<evidence type="ECO:0000256" key="6">
    <source>
        <dbReference type="ARBA" id="ARBA00022989"/>
    </source>
</evidence>
<keyword evidence="10" id="KW-1185">Reference proteome</keyword>
<dbReference type="PANTHER" id="PTHR34979">
    <property type="entry name" value="INNER MEMBRANE PROTEIN YGAZ"/>
    <property type="match status" value="1"/>
</dbReference>
<dbReference type="EMBL" id="BMZO01000008">
    <property type="protein sequence ID" value="GHC75259.1"/>
    <property type="molecule type" value="Genomic_DNA"/>
</dbReference>
<dbReference type="PANTHER" id="PTHR34979:SF1">
    <property type="entry name" value="INNER MEMBRANE PROTEIN YGAZ"/>
    <property type="match status" value="1"/>
</dbReference>
<feature type="transmembrane region" description="Helical" evidence="8">
    <location>
        <begin position="174"/>
        <end position="192"/>
    </location>
</feature>
<evidence type="ECO:0000256" key="2">
    <source>
        <dbReference type="ARBA" id="ARBA00010735"/>
    </source>
</evidence>
<keyword evidence="5 8" id="KW-0812">Transmembrane</keyword>
<feature type="transmembrane region" description="Helical" evidence="8">
    <location>
        <begin position="223"/>
        <end position="240"/>
    </location>
</feature>
<proteinExistence type="inferred from homology"/>
<name>A0A8J3DNW5_9HYPH</name>
<evidence type="ECO:0000256" key="4">
    <source>
        <dbReference type="ARBA" id="ARBA00022475"/>
    </source>
</evidence>
<keyword evidence="7 8" id="KW-0472">Membrane</keyword>
<reference evidence="9" key="1">
    <citation type="journal article" date="2014" name="Int. J. Syst. Evol. Microbiol.">
        <title>Complete genome sequence of Corynebacterium casei LMG S-19264T (=DSM 44701T), isolated from a smear-ripened cheese.</title>
        <authorList>
            <consortium name="US DOE Joint Genome Institute (JGI-PGF)"/>
            <person name="Walter F."/>
            <person name="Albersmeier A."/>
            <person name="Kalinowski J."/>
            <person name="Ruckert C."/>
        </authorList>
    </citation>
    <scope>NUCLEOTIDE SEQUENCE</scope>
    <source>
        <strain evidence="9">KCTC 42097</strain>
    </source>
</reference>
<dbReference type="RefSeq" id="WP_382344728.1">
    <property type="nucleotide sequence ID" value="NZ_BMZO01000008.1"/>
</dbReference>
<organism evidence="9 10">
    <name type="scientific">Limoniibacter endophyticus</name>
    <dbReference type="NCBI Taxonomy" id="1565040"/>
    <lineage>
        <taxon>Bacteria</taxon>
        <taxon>Pseudomonadati</taxon>
        <taxon>Pseudomonadota</taxon>
        <taxon>Alphaproteobacteria</taxon>
        <taxon>Hyphomicrobiales</taxon>
        <taxon>Bartonellaceae</taxon>
        <taxon>Limoniibacter</taxon>
    </lineage>
</organism>
<protein>
    <submittedName>
        <fullName evidence="9">Branched-chain amino acid ABC transporter permease</fullName>
    </submittedName>
</protein>
<sequence length="262" mass="28484">MRSPQDAATVSGTSETPLQQFMAGVRLSLPLCISIAPFGALFGALAVSQGLSATHAVLMSGLIYAGASQMVGIELFNGTVPAWLIVLSVFAVNFRHVLYSAALGPALDKWPLWKQALGFGLLVDPQYAESEKKRERGLPVTFAWYLGLGGTMYVNWVVATWLGTLVGRSLPDAHTYGLDYLLAIYFLTMVLAFRHRRNWAPVVLCSGVVSMLAYNWVGSPWHVSIGAMAGIILAAMMAPAKQQRKIPEEIVRENLAEEETTL</sequence>
<evidence type="ECO:0000313" key="10">
    <source>
        <dbReference type="Proteomes" id="UP000641137"/>
    </source>
</evidence>
<reference evidence="9" key="2">
    <citation type="submission" date="2020-09" db="EMBL/GenBank/DDBJ databases">
        <authorList>
            <person name="Sun Q."/>
            <person name="Kim S."/>
        </authorList>
    </citation>
    <scope>NUCLEOTIDE SEQUENCE</scope>
    <source>
        <strain evidence="9">KCTC 42097</strain>
    </source>
</reference>
<dbReference type="Proteomes" id="UP000641137">
    <property type="component" value="Unassembled WGS sequence"/>
</dbReference>
<evidence type="ECO:0000256" key="1">
    <source>
        <dbReference type="ARBA" id="ARBA00004651"/>
    </source>
</evidence>
<evidence type="ECO:0000256" key="3">
    <source>
        <dbReference type="ARBA" id="ARBA00022448"/>
    </source>
</evidence>